<dbReference type="InterPro" id="IPR009081">
    <property type="entry name" value="PP-bd_ACP"/>
</dbReference>
<dbReference type="PANTHER" id="PTHR45527">
    <property type="entry name" value="NONRIBOSOMAL PEPTIDE SYNTHETASE"/>
    <property type="match status" value="1"/>
</dbReference>
<dbReference type="SUPFAM" id="SSF52777">
    <property type="entry name" value="CoA-dependent acyltransferases"/>
    <property type="match status" value="2"/>
</dbReference>
<dbReference type="CDD" id="cd19544">
    <property type="entry name" value="E-C_NRPS"/>
    <property type="match status" value="1"/>
</dbReference>
<dbReference type="GO" id="GO:0003824">
    <property type="term" value="F:catalytic activity"/>
    <property type="evidence" value="ECO:0007669"/>
    <property type="project" value="InterPro"/>
</dbReference>
<dbReference type="Gene3D" id="3.30.559.10">
    <property type="entry name" value="Chloramphenicol acetyltransferase-like domain"/>
    <property type="match status" value="1"/>
</dbReference>
<dbReference type="InterPro" id="IPR023213">
    <property type="entry name" value="CAT-like_dom_sf"/>
</dbReference>
<dbReference type="PROSITE" id="PS50075">
    <property type="entry name" value="CARRIER"/>
    <property type="match status" value="1"/>
</dbReference>
<dbReference type="GO" id="GO:0043041">
    <property type="term" value="P:amino acid activation for nonribosomal peptide biosynthetic process"/>
    <property type="evidence" value="ECO:0007669"/>
    <property type="project" value="TreeGrafter"/>
</dbReference>
<feature type="non-terminal residue" evidence="6">
    <location>
        <position position="1"/>
    </location>
</feature>
<dbReference type="EMBL" id="WLYI01000069">
    <property type="protein sequence ID" value="MTD22522.1"/>
    <property type="molecule type" value="Genomic_DNA"/>
</dbReference>
<evidence type="ECO:0000259" key="5">
    <source>
        <dbReference type="PROSITE" id="PS50075"/>
    </source>
</evidence>
<accession>A0A7X2RYY5</accession>
<dbReference type="InterPro" id="IPR001242">
    <property type="entry name" value="Condensation_dom"/>
</dbReference>
<protein>
    <submittedName>
        <fullName evidence="6">Amino acid adenylation domain-containing protein</fullName>
    </submittedName>
</protein>
<comment type="similarity">
    <text evidence="2">Belongs to the ATP-dependent AMP-binding enzyme family.</text>
</comment>
<evidence type="ECO:0000256" key="3">
    <source>
        <dbReference type="ARBA" id="ARBA00022450"/>
    </source>
</evidence>
<dbReference type="Gene3D" id="1.10.1200.10">
    <property type="entry name" value="ACP-like"/>
    <property type="match status" value="1"/>
</dbReference>
<dbReference type="FunFam" id="3.40.50.12780:FF:000012">
    <property type="entry name" value="Non-ribosomal peptide synthetase"/>
    <property type="match status" value="1"/>
</dbReference>
<dbReference type="OrthoDB" id="9757559at2"/>
<dbReference type="FunFam" id="3.40.50.980:FF:000001">
    <property type="entry name" value="Non-ribosomal peptide synthetase"/>
    <property type="match status" value="1"/>
</dbReference>
<comment type="caution">
    <text evidence="6">The sequence shown here is derived from an EMBL/GenBank/DDBJ whole genome shotgun (WGS) entry which is preliminary data.</text>
</comment>
<dbReference type="GO" id="GO:0005737">
    <property type="term" value="C:cytoplasm"/>
    <property type="evidence" value="ECO:0007669"/>
    <property type="project" value="TreeGrafter"/>
</dbReference>
<dbReference type="PROSITE" id="PS00455">
    <property type="entry name" value="AMP_BINDING"/>
    <property type="match status" value="1"/>
</dbReference>
<gene>
    <name evidence="6" type="ORF">GIR22_25695</name>
</gene>
<dbReference type="FunFam" id="2.30.38.10:FF:000001">
    <property type="entry name" value="Non-ribosomal peptide synthetase PvdI"/>
    <property type="match status" value="1"/>
</dbReference>
<dbReference type="FunFam" id="1.10.1200.10:FF:000005">
    <property type="entry name" value="Nonribosomal peptide synthetase 1"/>
    <property type="match status" value="1"/>
</dbReference>
<feature type="domain" description="Carrier" evidence="5">
    <location>
        <begin position="524"/>
        <end position="598"/>
    </location>
</feature>
<sequence>ELLGGFNPPYAHFPERMLLQEWFEQHVRARPNASAVQADGVSLSYAQLNARANRIAHRLIAAGLRPDERVALLVERSPEMIIGILAILKAGGAYVPLDPNYPQDRLQHMLGDSAPRVLLSQGNLAEQLPPLQITHLLLEDPADGDDSNPVVEGLTSRHLAYVIYTSGSTGKPKGVMLEHRSVCNQIGALQERYGLNPQDRVLQFASMTFDMSVEEIFGALLSGATLVLRSDAWIASTSAFAALCEQHKITVANLPTVFWQQVSRDQHVPLPTSLRQFMIGGEAVGKQAVAQWFARASHRPALFNAYGPTEATVNASIRLMENDNDDFRSIGIPVRNTQLHVLDSAGALAPLGVAGELHIGGVGVARGYLNREELSAEKFIRDPFTTDPDARLYKTGDLGRWRADGTLEYLGRNDDQVKIRGFRVELGEIEAVLAAVAGVREAVVVAQESKPGQSDSKRLIAYLCGEPVPVEQLRAALLESLPDYMVPSAYVHLEALPLTPNGKLDRRALPAPGQDAFASRAYEAPRGEIEHVVASVWQDLLGIEKVGRHDRFFELGGHSLLAVSLIDRLRQHGLRATVRTVFTAPSLREMAQALSHGSEVLFQAPANRIPADCTALTPGMLPLVEMTQAQLDRIVSAVPGGATNIQDIYPLAPLQQGILFHHLLGHEGDAYLVRSMIEFDDRQRLDAFVDAMQVVINRHDILRSAVHWVGLPQAVQVVHRQALLPVHTLTLLTDEDPRTQLERLSDPRQLRLDLQQAPLMRACIAQDPQSGRWLLALLDHHMISDHVSLGIVLEEIQALLQGHGASLPVPLPYREFVAQILATSPQVHEAYFQNRLASVDTPTAPFGVLDVQGDGAQVFETSSRLDPALGQRIRAQARSAGVTPAVLFHIAWAQVLGRCTDRDDVVFGTVVAGRLQGSAGADRALGVFINTLPVRVKLAEFGVHALVDETYRDLSELLSHEQASLALAQRCSGVASGLPLFTTLFNYRHQTDGGSLANEEHVLAWDGVRFLSNEARTNYPIEVAVADEGNDFTVTAQAIAGIDPQRIAAYLAQAVAALVEALEQTPECLASRLDIVPAAERQLLLNEFNHTASDFGVPQPVH</sequence>
<comment type="cofactor">
    <cofactor evidence="1">
        <name>pantetheine 4'-phosphate</name>
        <dbReference type="ChEBI" id="CHEBI:47942"/>
    </cofactor>
</comment>
<dbReference type="GO" id="GO:0031177">
    <property type="term" value="F:phosphopantetheine binding"/>
    <property type="evidence" value="ECO:0007669"/>
    <property type="project" value="InterPro"/>
</dbReference>
<evidence type="ECO:0000256" key="4">
    <source>
        <dbReference type="ARBA" id="ARBA00022553"/>
    </source>
</evidence>
<dbReference type="InterPro" id="IPR000873">
    <property type="entry name" value="AMP-dep_synth/lig_dom"/>
</dbReference>
<dbReference type="GO" id="GO:0044550">
    <property type="term" value="P:secondary metabolite biosynthetic process"/>
    <property type="evidence" value="ECO:0007669"/>
    <property type="project" value="UniProtKB-ARBA"/>
</dbReference>
<organism evidence="6 7">
    <name type="scientific">Pseudomonas karstica</name>
    <dbReference type="NCBI Taxonomy" id="1055468"/>
    <lineage>
        <taxon>Bacteria</taxon>
        <taxon>Pseudomonadati</taxon>
        <taxon>Pseudomonadota</taxon>
        <taxon>Gammaproteobacteria</taxon>
        <taxon>Pseudomonadales</taxon>
        <taxon>Pseudomonadaceae</taxon>
        <taxon>Pseudomonas</taxon>
    </lineage>
</organism>
<feature type="non-terminal residue" evidence="6">
    <location>
        <position position="1102"/>
    </location>
</feature>
<dbReference type="Pfam" id="PF00668">
    <property type="entry name" value="Condensation"/>
    <property type="match status" value="1"/>
</dbReference>
<dbReference type="InterPro" id="IPR045851">
    <property type="entry name" value="AMP-bd_C_sf"/>
</dbReference>
<dbReference type="InterPro" id="IPR020806">
    <property type="entry name" value="PKS_PP-bd"/>
</dbReference>
<dbReference type="InterPro" id="IPR025110">
    <property type="entry name" value="AMP-bd_C"/>
</dbReference>
<dbReference type="CDD" id="cd05930">
    <property type="entry name" value="A_NRPS"/>
    <property type="match status" value="1"/>
</dbReference>
<dbReference type="PANTHER" id="PTHR45527:SF1">
    <property type="entry name" value="FATTY ACID SYNTHASE"/>
    <property type="match status" value="1"/>
</dbReference>
<dbReference type="Gene3D" id="3.30.559.30">
    <property type="entry name" value="Nonribosomal peptide synthetase, condensation domain"/>
    <property type="match status" value="1"/>
</dbReference>
<evidence type="ECO:0000313" key="7">
    <source>
        <dbReference type="Proteomes" id="UP000431485"/>
    </source>
</evidence>
<dbReference type="NCBIfam" id="TIGR01733">
    <property type="entry name" value="AA-adenyl-dom"/>
    <property type="match status" value="1"/>
</dbReference>
<proteinExistence type="inferred from homology"/>
<dbReference type="Gene3D" id="3.30.300.30">
    <property type="match status" value="1"/>
</dbReference>
<dbReference type="RefSeq" id="WP_154746079.1">
    <property type="nucleotide sequence ID" value="NZ_WLYI01000069.1"/>
</dbReference>
<dbReference type="InterPro" id="IPR010071">
    <property type="entry name" value="AA_adenyl_dom"/>
</dbReference>
<dbReference type="InterPro" id="IPR020845">
    <property type="entry name" value="AMP-binding_CS"/>
</dbReference>
<dbReference type="Pfam" id="PF00550">
    <property type="entry name" value="PP-binding"/>
    <property type="match status" value="1"/>
</dbReference>
<dbReference type="AlphaFoldDB" id="A0A7X2RYY5"/>
<evidence type="ECO:0000256" key="2">
    <source>
        <dbReference type="ARBA" id="ARBA00006432"/>
    </source>
</evidence>
<keyword evidence="7" id="KW-1185">Reference proteome</keyword>
<dbReference type="SUPFAM" id="SSF47336">
    <property type="entry name" value="ACP-like"/>
    <property type="match status" value="1"/>
</dbReference>
<keyword evidence="3" id="KW-0596">Phosphopantetheine</keyword>
<dbReference type="FunFam" id="3.30.300.30:FF:000010">
    <property type="entry name" value="Enterobactin synthetase component F"/>
    <property type="match status" value="1"/>
</dbReference>
<dbReference type="Pfam" id="PF13193">
    <property type="entry name" value="AMP-binding_C"/>
    <property type="match status" value="1"/>
</dbReference>
<dbReference type="SMART" id="SM00823">
    <property type="entry name" value="PKS_PP"/>
    <property type="match status" value="1"/>
</dbReference>
<reference evidence="6 7" key="1">
    <citation type="submission" date="2019-11" db="EMBL/GenBank/DDBJ databases">
        <title>Pseudmonas karstica sp. nov. and Pseudomonas spelaei sp. nov. from caves.</title>
        <authorList>
            <person name="Zeman M."/>
        </authorList>
    </citation>
    <scope>NUCLEOTIDE SEQUENCE [LARGE SCALE GENOMIC DNA]</scope>
    <source>
        <strain evidence="6 7">CCM 7891</strain>
    </source>
</reference>
<keyword evidence="4" id="KW-0597">Phosphoprotein</keyword>
<dbReference type="Proteomes" id="UP000431485">
    <property type="component" value="Unassembled WGS sequence"/>
</dbReference>
<dbReference type="InterPro" id="IPR036736">
    <property type="entry name" value="ACP-like_sf"/>
</dbReference>
<evidence type="ECO:0000256" key="1">
    <source>
        <dbReference type="ARBA" id="ARBA00001957"/>
    </source>
</evidence>
<evidence type="ECO:0000313" key="6">
    <source>
        <dbReference type="EMBL" id="MTD22522.1"/>
    </source>
</evidence>
<dbReference type="Pfam" id="PF00501">
    <property type="entry name" value="AMP-binding"/>
    <property type="match status" value="1"/>
</dbReference>
<dbReference type="SUPFAM" id="SSF56801">
    <property type="entry name" value="Acetyl-CoA synthetase-like"/>
    <property type="match status" value="1"/>
</dbReference>
<name>A0A7X2RYY5_9PSED</name>
<dbReference type="Gene3D" id="2.30.38.10">
    <property type="entry name" value="Luciferase, Domain 3"/>
    <property type="match status" value="1"/>
</dbReference>
<dbReference type="Gene3D" id="3.40.50.980">
    <property type="match status" value="2"/>
</dbReference>